<organism evidence="1 2">
    <name type="scientific">Streptomyces albiaxialis</name>
    <dbReference type="NCBI Taxonomy" id="329523"/>
    <lineage>
        <taxon>Bacteria</taxon>
        <taxon>Bacillati</taxon>
        <taxon>Actinomycetota</taxon>
        <taxon>Actinomycetes</taxon>
        <taxon>Kitasatosporales</taxon>
        <taxon>Streptomycetaceae</taxon>
        <taxon>Streptomyces</taxon>
    </lineage>
</organism>
<evidence type="ECO:0000313" key="1">
    <source>
        <dbReference type="EMBL" id="GAA2061209.1"/>
    </source>
</evidence>
<dbReference type="RefSeq" id="WP_344523161.1">
    <property type="nucleotide sequence ID" value="NZ_BAAAPE010000001.1"/>
</dbReference>
<evidence type="ECO:0008006" key="3">
    <source>
        <dbReference type="Google" id="ProtNLM"/>
    </source>
</evidence>
<sequence>MGRMTLAVYRIDPATGERRMLRFWACDDSYRPKLSAWASRWPPCKCARCRLEAAQRDAGRDRTSGGAPGEGTP</sequence>
<evidence type="ECO:0000313" key="2">
    <source>
        <dbReference type="Proteomes" id="UP001500016"/>
    </source>
</evidence>
<name>A0ABN2VFI2_9ACTN</name>
<dbReference type="Proteomes" id="UP001500016">
    <property type="component" value="Unassembled WGS sequence"/>
</dbReference>
<proteinExistence type="predicted"/>
<keyword evidence="2" id="KW-1185">Reference proteome</keyword>
<gene>
    <name evidence="1" type="ORF">GCM10009801_03360</name>
</gene>
<dbReference type="EMBL" id="BAAAPE010000001">
    <property type="protein sequence ID" value="GAA2061209.1"/>
    <property type="molecule type" value="Genomic_DNA"/>
</dbReference>
<reference evidence="1 2" key="1">
    <citation type="journal article" date="2019" name="Int. J. Syst. Evol. Microbiol.">
        <title>The Global Catalogue of Microorganisms (GCM) 10K type strain sequencing project: providing services to taxonomists for standard genome sequencing and annotation.</title>
        <authorList>
            <consortium name="The Broad Institute Genomics Platform"/>
            <consortium name="The Broad Institute Genome Sequencing Center for Infectious Disease"/>
            <person name="Wu L."/>
            <person name="Ma J."/>
        </authorList>
    </citation>
    <scope>NUCLEOTIDE SEQUENCE [LARGE SCALE GENOMIC DNA]</scope>
    <source>
        <strain evidence="1 2">JCM 15478</strain>
    </source>
</reference>
<protein>
    <recommendedName>
        <fullName evidence="3">Zinc-ribbon domain-containing protein</fullName>
    </recommendedName>
</protein>
<accession>A0ABN2VFI2</accession>
<comment type="caution">
    <text evidence="1">The sequence shown here is derived from an EMBL/GenBank/DDBJ whole genome shotgun (WGS) entry which is preliminary data.</text>
</comment>